<keyword evidence="3" id="KW-1185">Reference proteome</keyword>
<name>A0A9W7LAC3_9STRA</name>
<reference evidence="3" key="1">
    <citation type="journal article" date="2023" name="Commun. Biol.">
        <title>Genome analysis of Parmales, the sister group of diatoms, reveals the evolutionary specialization of diatoms from phago-mixotrophs to photoautotrophs.</title>
        <authorList>
            <person name="Ban H."/>
            <person name="Sato S."/>
            <person name="Yoshikawa S."/>
            <person name="Yamada K."/>
            <person name="Nakamura Y."/>
            <person name="Ichinomiya M."/>
            <person name="Sato N."/>
            <person name="Blanc-Mathieu R."/>
            <person name="Endo H."/>
            <person name="Kuwata A."/>
            <person name="Ogata H."/>
        </authorList>
    </citation>
    <scope>NUCLEOTIDE SEQUENCE [LARGE SCALE GENOMIC DNA]</scope>
</reference>
<dbReference type="Proteomes" id="UP001165065">
    <property type="component" value="Unassembled WGS sequence"/>
</dbReference>
<feature type="compositionally biased region" description="Polar residues" evidence="1">
    <location>
        <begin position="1"/>
        <end position="10"/>
    </location>
</feature>
<evidence type="ECO:0000313" key="3">
    <source>
        <dbReference type="Proteomes" id="UP001165065"/>
    </source>
</evidence>
<accession>A0A9W7LAC3</accession>
<dbReference type="AlphaFoldDB" id="A0A9W7LAC3"/>
<dbReference type="EMBL" id="BRYA01000152">
    <property type="protein sequence ID" value="GMI41494.1"/>
    <property type="molecule type" value="Genomic_DNA"/>
</dbReference>
<feature type="compositionally biased region" description="Acidic residues" evidence="1">
    <location>
        <begin position="26"/>
        <end position="35"/>
    </location>
</feature>
<comment type="caution">
    <text evidence="2">The sequence shown here is derived from an EMBL/GenBank/DDBJ whole genome shotgun (WGS) entry which is preliminary data.</text>
</comment>
<proteinExistence type="predicted"/>
<gene>
    <name evidence="2" type="ORF">TrCOL_g11327</name>
</gene>
<evidence type="ECO:0000313" key="2">
    <source>
        <dbReference type="EMBL" id="GMI41494.1"/>
    </source>
</evidence>
<sequence>MPKPTLLQTPKSDEVGTRYKRAAPDDSTDEDDEPLDVLLPETPITKALGRGRKRPTSANRHHVSRPPRPRSAGPKLVNPNTRSPRRTRTRPQSAGPTAGRRRIDFESGH</sequence>
<protein>
    <submittedName>
        <fullName evidence="2">Uncharacterized protein</fullName>
    </submittedName>
</protein>
<feature type="region of interest" description="Disordered" evidence="1">
    <location>
        <begin position="1"/>
        <end position="109"/>
    </location>
</feature>
<feature type="compositionally biased region" description="Basic residues" evidence="1">
    <location>
        <begin position="49"/>
        <end position="68"/>
    </location>
</feature>
<organism evidence="2 3">
    <name type="scientific">Triparma columacea</name>
    <dbReference type="NCBI Taxonomy" id="722753"/>
    <lineage>
        <taxon>Eukaryota</taxon>
        <taxon>Sar</taxon>
        <taxon>Stramenopiles</taxon>
        <taxon>Ochrophyta</taxon>
        <taxon>Bolidophyceae</taxon>
        <taxon>Parmales</taxon>
        <taxon>Triparmaceae</taxon>
        <taxon>Triparma</taxon>
    </lineage>
</organism>
<evidence type="ECO:0000256" key="1">
    <source>
        <dbReference type="SAM" id="MobiDB-lite"/>
    </source>
</evidence>